<reference evidence="1" key="1">
    <citation type="journal article" date="2020" name="Nature">
        <title>Giant virus diversity and host interactions through global metagenomics.</title>
        <authorList>
            <person name="Schulz F."/>
            <person name="Roux S."/>
            <person name="Paez-Espino D."/>
            <person name="Jungbluth S."/>
            <person name="Walsh D.A."/>
            <person name="Denef V.J."/>
            <person name="McMahon K.D."/>
            <person name="Konstantinidis K.T."/>
            <person name="Eloe-Fadrosh E.A."/>
            <person name="Kyrpides N.C."/>
            <person name="Woyke T."/>
        </authorList>
    </citation>
    <scope>NUCLEOTIDE SEQUENCE</scope>
    <source>
        <strain evidence="1">GVMAG-S-1040241-154</strain>
    </source>
</reference>
<proteinExistence type="predicted"/>
<accession>A0A6C0JPS3</accession>
<sequence length="1151" mass="136870">MDIDTEINDSPEINDEIIYLEEELPDIEYYEIMSFDEISKENPSFIAFSKKEIYNELYDFFENANKTNNFIDLFYNVVEKKKINTNNYVLVSDAERKKFYENDDEEEDGLFEFINSFKKINKYKDNIFSKNEKNKLFFTINYNENSDLVRFKPFYKTNLEINNTDEKYVLLETDDTNVPIKEIYYSTPKSIENDYLSDKVLSYLKHKKNINKIEVSSDSILEELNNAKPSIDIIIENLKSEELLEYDNLDYTTLLLLLEKYDFNFNNIDQNEQDKLVFILTNILNKLKEEKYDFKSVKSKLINIVNHKYLFYDKVNNIFKLLKFTDDTIIENENIIDKLEDEKNSLDNPDLLFNNIYDISKAIYNEDIDINLIIENIKNIMNRQILENVIINIKNYNTNNIDDVEAIYNKIKSDFDNMKFFKDNNNLETSKFIDFSSEIIEVKEANELSNYIHNPTYNINEITEDYVDLDNKEDLDEVENIDLNMTQYTVNLFDKYINIYKFQDAIGFKELLKIILPILSNLHDKSKLDIDYNYISNELFQYFAGVPTKCFMIKEKFKENNIEIGDELIKNISNISFKTVLNDLDNIKVSISYFVSDNLNKITDIVISINTEYLTIIKDAIYNSIAIWILNIQNAILDGTHLHNYNYNHIHLWSDNGYPIDKSKKIGVTIYLCDIITNFFESQEELNFFKIDIKIIDIITNIIEKKYKDILDNLIKIAEVNDFSKINKNKGKSYQVDLVDNLNKFKTNKTLLLKDKMLYNYVNALVYMPGINYNKIHKYLLGCCLQKIDVDFLPDSDLKNKRNDLIAAKNYFSKNRVNYKKLEYMFMPIKEDIEDSDDENIDIDDYYELNKLTYNIHNNDEIISTYDQWFENINKKENNKIFTENNYLNIYKNGSSEYIKIIKNYIQIMQKTINSKKNQFSNNYIDNIDSVNFKQLINNTSQILSKYYYSNLKDNPNYEDKIIQNCLSDIKVFSNEYNNLNKIYTENNKTDIIRAKAYITIKIMCLPFNPDIILGEKMYIQNDDVEQKNYLDIFKNIFDISNKILINCKIPTFEENLNFINRMREEFKNKKLDVFDKQTEEQRKVFNELNKIGIRVENLEIDYDETNQVNPEINNDDNFFVLNGENEFMSKESDNYNDDYLDNYENGHIYS</sequence>
<protein>
    <submittedName>
        <fullName evidence="1">Uncharacterized protein</fullName>
    </submittedName>
</protein>
<dbReference type="AlphaFoldDB" id="A0A6C0JPS3"/>
<name>A0A6C0JPS3_9ZZZZ</name>
<organism evidence="1">
    <name type="scientific">viral metagenome</name>
    <dbReference type="NCBI Taxonomy" id="1070528"/>
    <lineage>
        <taxon>unclassified sequences</taxon>
        <taxon>metagenomes</taxon>
        <taxon>organismal metagenomes</taxon>
    </lineage>
</organism>
<evidence type="ECO:0000313" key="1">
    <source>
        <dbReference type="EMBL" id="QHU07579.1"/>
    </source>
</evidence>
<dbReference type="EMBL" id="MN740684">
    <property type="protein sequence ID" value="QHU07579.1"/>
    <property type="molecule type" value="Genomic_DNA"/>
</dbReference>